<protein>
    <submittedName>
        <fullName evidence="1">Uncharacterized protein</fullName>
    </submittedName>
</protein>
<gene>
    <name evidence="1" type="ORF">Fcan01_27932</name>
</gene>
<feature type="non-terminal residue" evidence="1">
    <location>
        <position position="107"/>
    </location>
</feature>
<evidence type="ECO:0000313" key="2">
    <source>
        <dbReference type="Proteomes" id="UP000198287"/>
    </source>
</evidence>
<sequence length="107" mass="12209">MGAGKLNLFIRPWPKSDCRARCFALAIWGYQIYEDVEDAPILESCSQESGFPAVKNLPGMRISRGDRKNEDDAFCLEMCEMYELDFLYRLGTSCSRSYFFNGASLSH</sequence>
<dbReference type="OrthoDB" id="10068367at2759"/>
<proteinExistence type="predicted"/>
<accession>A0A226CZ42</accession>
<dbReference type="Proteomes" id="UP000198287">
    <property type="component" value="Unassembled WGS sequence"/>
</dbReference>
<name>A0A226CZ42_FOLCA</name>
<keyword evidence="2" id="KW-1185">Reference proteome</keyword>
<reference evidence="1 2" key="1">
    <citation type="submission" date="2015-12" db="EMBL/GenBank/DDBJ databases">
        <title>The genome of Folsomia candida.</title>
        <authorList>
            <person name="Faddeeva A."/>
            <person name="Derks M.F."/>
            <person name="Anvar Y."/>
            <person name="Smit S."/>
            <person name="Van Straalen N."/>
            <person name="Roelofs D."/>
        </authorList>
    </citation>
    <scope>NUCLEOTIDE SEQUENCE [LARGE SCALE GENOMIC DNA]</scope>
    <source>
        <strain evidence="1 2">VU population</strain>
        <tissue evidence="1">Whole body</tissue>
    </source>
</reference>
<evidence type="ECO:0000313" key="1">
    <source>
        <dbReference type="EMBL" id="OXA37306.1"/>
    </source>
</evidence>
<dbReference type="EMBL" id="LNIX01000059">
    <property type="protein sequence ID" value="OXA37306.1"/>
    <property type="molecule type" value="Genomic_DNA"/>
</dbReference>
<dbReference type="AlphaFoldDB" id="A0A226CZ42"/>
<organism evidence="1 2">
    <name type="scientific">Folsomia candida</name>
    <name type="common">Springtail</name>
    <dbReference type="NCBI Taxonomy" id="158441"/>
    <lineage>
        <taxon>Eukaryota</taxon>
        <taxon>Metazoa</taxon>
        <taxon>Ecdysozoa</taxon>
        <taxon>Arthropoda</taxon>
        <taxon>Hexapoda</taxon>
        <taxon>Collembola</taxon>
        <taxon>Entomobryomorpha</taxon>
        <taxon>Isotomoidea</taxon>
        <taxon>Isotomidae</taxon>
        <taxon>Proisotominae</taxon>
        <taxon>Folsomia</taxon>
    </lineage>
</organism>
<comment type="caution">
    <text evidence="1">The sequence shown here is derived from an EMBL/GenBank/DDBJ whole genome shotgun (WGS) entry which is preliminary data.</text>
</comment>